<dbReference type="VEuPathDB" id="FungiDB:VP01_5g9"/>
<sequence>MPGGRELTIYAVDVSPSMGELMTVDDPSTGTTKSVTKLEYGLEVIKHQVANMLLAGLKTAHCGIVLFGTNHTQNSLAASGFLSTIILCNHLMGETLAAKKWTRKLLIVTDGRTQTDWNGWKDQRDKMRMDGVTLDVVGIDFDDPELGFLEANKPEIKAANELKLGKLCSGLENSSACWTALVAVINAQSPQSRVTGSSATPLMLTLGYPDSETAKGEGFDPQETLFIRCEMQKCTMVTRPMSSKKMSRFGISSELERRRKDLALMQSGRDPQQEDQDDDALKGLLQTNRKFVYVSKQAKEGPRNVAGDESDDTDMNHSSDDEPAPLQDREADQETLAKAYKYGTSLVIVNKEDEARIRQPFSPCMEIRGFTLLRNIPRHHLLNNVYYLSPITSDAGSQLTFSALVRAMHDAKRAALVRYISRAITAEPKMAILIPVVEPTMRYFLFVQVPFAEDLREYYFPCLPSAGSQPRRKVNSQHVPTEDMQEAMDDLVDKMDLAAEEEATTSDGRTQPWLELEDACSPAVHHVKNCVLHRLSHPDSQGLAPVHPALAKCTAPPPHVAERAASSLERVIQLMDVKAVPSLSKPKRRHAPLAPRDGDEKIKLDNILGEV</sequence>
<evidence type="ECO:0000313" key="21">
    <source>
        <dbReference type="Proteomes" id="UP000037035"/>
    </source>
</evidence>
<dbReference type="GO" id="GO:0005524">
    <property type="term" value="F:ATP binding"/>
    <property type="evidence" value="ECO:0007669"/>
    <property type="project" value="UniProtKB-KW"/>
</dbReference>
<accession>A0A0L6UI87</accession>
<keyword evidence="21" id="KW-1185">Reference proteome</keyword>
<dbReference type="GO" id="GO:0000781">
    <property type="term" value="C:chromosome, telomeric region"/>
    <property type="evidence" value="ECO:0007669"/>
    <property type="project" value="UniProtKB-SubCell"/>
</dbReference>
<reference evidence="20 21" key="1">
    <citation type="submission" date="2015-08" db="EMBL/GenBank/DDBJ databases">
        <title>Next Generation Sequencing and Analysis of the Genome of Puccinia sorghi L Schw, the Causal Agent of Maize Common Rust.</title>
        <authorList>
            <person name="Rochi L."/>
            <person name="Burguener G."/>
            <person name="Darino M."/>
            <person name="Turjanski A."/>
            <person name="Kreff E."/>
            <person name="Dieguez M.J."/>
            <person name="Sacco F."/>
        </authorList>
    </citation>
    <scope>NUCLEOTIDE SEQUENCE [LARGE SCALE GENOMIC DNA]</scope>
    <source>
        <strain evidence="20 21">RO10H11247</strain>
    </source>
</reference>
<dbReference type="Gene3D" id="1.10.1600.10">
    <property type="match status" value="1"/>
</dbReference>
<evidence type="ECO:0000256" key="2">
    <source>
        <dbReference type="ARBA" id="ARBA00004574"/>
    </source>
</evidence>
<evidence type="ECO:0000256" key="18">
    <source>
        <dbReference type="SAM" id="MobiDB-lite"/>
    </source>
</evidence>
<dbReference type="CDD" id="cd00873">
    <property type="entry name" value="KU80"/>
    <property type="match status" value="1"/>
</dbReference>
<dbReference type="SMART" id="SM00559">
    <property type="entry name" value="Ku78"/>
    <property type="match status" value="1"/>
</dbReference>
<evidence type="ECO:0000256" key="9">
    <source>
        <dbReference type="ARBA" id="ARBA00022801"/>
    </source>
</evidence>
<dbReference type="InterPro" id="IPR036465">
    <property type="entry name" value="vWFA_dom_sf"/>
</dbReference>
<evidence type="ECO:0000256" key="3">
    <source>
        <dbReference type="ARBA" id="ARBA00007726"/>
    </source>
</evidence>
<dbReference type="GO" id="GO:0000723">
    <property type="term" value="P:telomere maintenance"/>
    <property type="evidence" value="ECO:0007669"/>
    <property type="project" value="InterPro"/>
</dbReference>
<keyword evidence="8" id="KW-0227">DNA damage</keyword>
<keyword evidence="15" id="KW-0234">DNA repair</keyword>
<evidence type="ECO:0000259" key="19">
    <source>
        <dbReference type="SMART" id="SM00559"/>
    </source>
</evidence>
<dbReference type="Pfam" id="PF02735">
    <property type="entry name" value="Ku"/>
    <property type="match status" value="1"/>
</dbReference>
<dbReference type="PANTHER" id="PTHR12604:SF4">
    <property type="entry name" value="X-RAY REPAIR CROSS-COMPLEMENTING PROTEIN 5"/>
    <property type="match status" value="1"/>
</dbReference>
<keyword evidence="9" id="KW-0378">Hydrolase</keyword>
<evidence type="ECO:0000256" key="1">
    <source>
        <dbReference type="ARBA" id="ARBA00004123"/>
    </source>
</evidence>
<comment type="similarity">
    <text evidence="3">Belongs to the ku80 family.</text>
</comment>
<dbReference type="OrthoDB" id="30826at2759"/>
<keyword evidence="13" id="KW-0238">DNA-binding</keyword>
<organism evidence="20 21">
    <name type="scientific">Puccinia sorghi</name>
    <dbReference type="NCBI Taxonomy" id="27349"/>
    <lineage>
        <taxon>Eukaryota</taxon>
        <taxon>Fungi</taxon>
        <taxon>Dikarya</taxon>
        <taxon>Basidiomycota</taxon>
        <taxon>Pucciniomycotina</taxon>
        <taxon>Pucciniomycetes</taxon>
        <taxon>Pucciniales</taxon>
        <taxon>Pucciniaceae</taxon>
        <taxon>Puccinia</taxon>
    </lineage>
</organism>
<dbReference type="GO" id="GO:0003690">
    <property type="term" value="F:double-stranded DNA binding"/>
    <property type="evidence" value="ECO:0007669"/>
    <property type="project" value="TreeGrafter"/>
</dbReference>
<dbReference type="GO" id="GO:0006310">
    <property type="term" value="P:DNA recombination"/>
    <property type="evidence" value="ECO:0007669"/>
    <property type="project" value="UniProtKB-KW"/>
</dbReference>
<dbReference type="GO" id="GO:0043564">
    <property type="term" value="C:Ku70:Ku80 complex"/>
    <property type="evidence" value="ECO:0007669"/>
    <property type="project" value="InterPro"/>
</dbReference>
<comment type="subcellular location">
    <subcellularLocation>
        <location evidence="2">Chromosome</location>
        <location evidence="2">Telomere</location>
    </subcellularLocation>
    <subcellularLocation>
        <location evidence="1">Nucleus</location>
    </subcellularLocation>
</comment>
<keyword evidence="12" id="KW-0779">Telomere</keyword>
<dbReference type="FunFam" id="1.10.1600.10:FF:000002">
    <property type="entry name" value="X-ray repair cross-complementing protein 5"/>
    <property type="match status" value="1"/>
</dbReference>
<proteinExistence type="inferred from homology"/>
<keyword evidence="11" id="KW-0067">ATP-binding</keyword>
<dbReference type="Proteomes" id="UP000037035">
    <property type="component" value="Unassembled WGS sequence"/>
</dbReference>
<keyword evidence="6" id="KW-0158">Chromosome</keyword>
<dbReference type="GO" id="GO:0003678">
    <property type="term" value="F:DNA helicase activity"/>
    <property type="evidence" value="ECO:0007669"/>
    <property type="project" value="UniProtKB-EC"/>
</dbReference>
<keyword evidence="10" id="KW-0347">Helicase</keyword>
<evidence type="ECO:0000256" key="17">
    <source>
        <dbReference type="ARBA" id="ARBA00031847"/>
    </source>
</evidence>
<keyword evidence="14" id="KW-0233">DNA recombination</keyword>
<evidence type="ECO:0000256" key="15">
    <source>
        <dbReference type="ARBA" id="ARBA00023204"/>
    </source>
</evidence>
<evidence type="ECO:0000256" key="4">
    <source>
        <dbReference type="ARBA" id="ARBA00012551"/>
    </source>
</evidence>
<dbReference type="SUPFAM" id="SSF53300">
    <property type="entry name" value="vWA-like"/>
    <property type="match status" value="1"/>
</dbReference>
<name>A0A0L6UI87_9BASI</name>
<feature type="region of interest" description="Disordered" evidence="18">
    <location>
        <begin position="296"/>
        <end position="331"/>
    </location>
</feature>
<dbReference type="STRING" id="27349.A0A0L6UI87"/>
<comment type="caution">
    <text evidence="20">The sequence shown here is derived from an EMBL/GenBank/DDBJ whole genome shotgun (WGS) entry which is preliminary data.</text>
</comment>
<dbReference type="PANTHER" id="PTHR12604">
    <property type="entry name" value="KU AUTOANTIGEN DNA HELICASE"/>
    <property type="match status" value="1"/>
</dbReference>
<evidence type="ECO:0000256" key="12">
    <source>
        <dbReference type="ARBA" id="ARBA00022895"/>
    </source>
</evidence>
<evidence type="ECO:0000256" key="8">
    <source>
        <dbReference type="ARBA" id="ARBA00022763"/>
    </source>
</evidence>
<keyword evidence="16" id="KW-0539">Nucleus</keyword>
<dbReference type="InterPro" id="IPR016194">
    <property type="entry name" value="SPOC-like_C_dom_sf"/>
</dbReference>
<feature type="domain" description="Ku" evidence="19">
    <location>
        <begin position="328"/>
        <end position="466"/>
    </location>
</feature>
<dbReference type="GO" id="GO:0016787">
    <property type="term" value="F:hydrolase activity"/>
    <property type="evidence" value="ECO:0007669"/>
    <property type="project" value="UniProtKB-KW"/>
</dbReference>
<dbReference type="EC" id="3.6.4.12" evidence="4"/>
<evidence type="ECO:0000256" key="7">
    <source>
        <dbReference type="ARBA" id="ARBA00022741"/>
    </source>
</evidence>
<evidence type="ECO:0000256" key="14">
    <source>
        <dbReference type="ARBA" id="ARBA00023172"/>
    </source>
</evidence>
<evidence type="ECO:0000256" key="16">
    <source>
        <dbReference type="ARBA" id="ARBA00023242"/>
    </source>
</evidence>
<dbReference type="GO" id="GO:0006303">
    <property type="term" value="P:double-strand break repair via nonhomologous end joining"/>
    <property type="evidence" value="ECO:0007669"/>
    <property type="project" value="InterPro"/>
</dbReference>
<dbReference type="Gene3D" id="3.40.50.410">
    <property type="entry name" value="von Willebrand factor, type A domain"/>
    <property type="match status" value="2"/>
</dbReference>
<evidence type="ECO:0000256" key="11">
    <source>
        <dbReference type="ARBA" id="ARBA00022840"/>
    </source>
</evidence>
<gene>
    <name evidence="20" type="ORF">VP01_5g9</name>
</gene>
<evidence type="ECO:0000256" key="6">
    <source>
        <dbReference type="ARBA" id="ARBA00022454"/>
    </source>
</evidence>
<evidence type="ECO:0000313" key="20">
    <source>
        <dbReference type="EMBL" id="KNZ47972.1"/>
    </source>
</evidence>
<dbReference type="GO" id="GO:0003684">
    <property type="term" value="F:damaged DNA binding"/>
    <property type="evidence" value="ECO:0007669"/>
    <property type="project" value="InterPro"/>
</dbReference>
<evidence type="ECO:0000256" key="5">
    <source>
        <dbReference type="ARBA" id="ARBA00021792"/>
    </source>
</evidence>
<dbReference type="GO" id="GO:0042162">
    <property type="term" value="F:telomeric DNA binding"/>
    <property type="evidence" value="ECO:0007669"/>
    <property type="project" value="InterPro"/>
</dbReference>
<dbReference type="Gene3D" id="2.40.290.10">
    <property type="match status" value="1"/>
</dbReference>
<protein>
    <recommendedName>
        <fullName evidence="5">ATP-dependent DNA helicase II subunit 2</fullName>
        <ecNumber evidence="4">3.6.4.12</ecNumber>
    </recommendedName>
    <alternativeName>
        <fullName evidence="17">ATP-dependent DNA helicase II subunit Ku80</fullName>
    </alternativeName>
</protein>
<evidence type="ECO:0000256" key="13">
    <source>
        <dbReference type="ARBA" id="ARBA00023125"/>
    </source>
</evidence>
<keyword evidence="7" id="KW-0547">Nucleotide-binding</keyword>
<dbReference type="InterPro" id="IPR024193">
    <property type="entry name" value="Ku80"/>
</dbReference>
<evidence type="ECO:0000256" key="10">
    <source>
        <dbReference type="ARBA" id="ARBA00022806"/>
    </source>
</evidence>
<dbReference type="EMBL" id="LAVV01011275">
    <property type="protein sequence ID" value="KNZ47972.1"/>
    <property type="molecule type" value="Genomic_DNA"/>
</dbReference>
<dbReference type="AlphaFoldDB" id="A0A0L6UI87"/>
<dbReference type="SUPFAM" id="SSF100939">
    <property type="entry name" value="SPOC domain-like"/>
    <property type="match status" value="1"/>
</dbReference>
<dbReference type="InterPro" id="IPR006164">
    <property type="entry name" value="DNA_bd_Ku70/Ku80"/>
</dbReference>